<dbReference type="Proteomes" id="UP000008909">
    <property type="component" value="Unassembled WGS sequence"/>
</dbReference>
<accession>G7YU90</accession>
<dbReference type="EMBL" id="DF144282">
    <property type="protein sequence ID" value="GAA56520.1"/>
    <property type="molecule type" value="Genomic_DNA"/>
</dbReference>
<protein>
    <submittedName>
        <fullName evidence="1">Uncharacterized protein</fullName>
    </submittedName>
</protein>
<dbReference type="AlphaFoldDB" id="G7YU90"/>
<evidence type="ECO:0000313" key="1">
    <source>
        <dbReference type="EMBL" id="GAA56520.1"/>
    </source>
</evidence>
<proteinExistence type="predicted"/>
<name>G7YU90_CLOSI</name>
<keyword evidence="2" id="KW-1185">Reference proteome</keyword>
<evidence type="ECO:0000313" key="2">
    <source>
        <dbReference type="Proteomes" id="UP000008909"/>
    </source>
</evidence>
<organism evidence="1 2">
    <name type="scientific">Clonorchis sinensis</name>
    <name type="common">Chinese liver fluke</name>
    <dbReference type="NCBI Taxonomy" id="79923"/>
    <lineage>
        <taxon>Eukaryota</taxon>
        <taxon>Metazoa</taxon>
        <taxon>Spiralia</taxon>
        <taxon>Lophotrochozoa</taxon>
        <taxon>Platyhelminthes</taxon>
        <taxon>Trematoda</taxon>
        <taxon>Digenea</taxon>
        <taxon>Opisthorchiida</taxon>
        <taxon>Opisthorchiata</taxon>
        <taxon>Opisthorchiidae</taxon>
        <taxon>Clonorchis</taxon>
    </lineage>
</organism>
<reference key="2">
    <citation type="submission" date="2011-10" db="EMBL/GenBank/DDBJ databases">
        <title>The genome and transcriptome sequence of Clonorchis sinensis provide insights into the carcinogenic liver fluke.</title>
        <authorList>
            <person name="Wang X."/>
            <person name="Huang Y."/>
            <person name="Chen W."/>
            <person name="Liu H."/>
            <person name="Guo L."/>
            <person name="Chen Y."/>
            <person name="Luo F."/>
            <person name="Zhou W."/>
            <person name="Sun J."/>
            <person name="Mao Q."/>
            <person name="Liang P."/>
            <person name="Zhou C."/>
            <person name="Tian Y."/>
            <person name="Men J."/>
            <person name="Lv X."/>
            <person name="Huang L."/>
            <person name="Zhou J."/>
            <person name="Hu Y."/>
            <person name="Li R."/>
            <person name="Zhang F."/>
            <person name="Lei H."/>
            <person name="Li X."/>
            <person name="Hu X."/>
            <person name="Liang C."/>
            <person name="Xu J."/>
            <person name="Wu Z."/>
            <person name="Yu X."/>
        </authorList>
    </citation>
    <scope>NUCLEOTIDE SEQUENCE</scope>
    <source>
        <strain>Henan</strain>
    </source>
</reference>
<reference evidence="1" key="1">
    <citation type="journal article" date="2011" name="Genome Biol.">
        <title>The draft genome of the carcinogenic human liver fluke Clonorchis sinensis.</title>
        <authorList>
            <person name="Wang X."/>
            <person name="Chen W."/>
            <person name="Huang Y."/>
            <person name="Sun J."/>
            <person name="Men J."/>
            <person name="Liu H."/>
            <person name="Luo F."/>
            <person name="Guo L."/>
            <person name="Lv X."/>
            <person name="Deng C."/>
            <person name="Zhou C."/>
            <person name="Fan Y."/>
            <person name="Li X."/>
            <person name="Huang L."/>
            <person name="Hu Y."/>
            <person name="Liang C."/>
            <person name="Hu X."/>
            <person name="Xu J."/>
            <person name="Yu X."/>
        </authorList>
    </citation>
    <scope>NUCLEOTIDE SEQUENCE [LARGE SCALE GENOMIC DNA]</scope>
    <source>
        <strain evidence="1">Henan</strain>
    </source>
</reference>
<sequence length="387" mass="42454">MGFIGVGQLDWMIPPPYGSSNLIKVGYALQTRPSTPMLVRSGDKPGTTALGVAMAQTSPGGCVPFLGERMYIGYDDGSYGKVIVTRRQVGLGGSTTVASDSSGDAYDGQRNVDELTCSSSMNTYTAPTPSPIIGKSDTYWGHVIKCASYILIYMLTMSLSDSSGEAYDGQRDVDELTCSSSMNTYTAPTPSPIIGKSDTARLSISSSKLEERGLFDRRSILKRAGNPSRFAEEQREFVSIKRLQMPYRQLENEIPEEKIAIEMKELEFRNRKLASRKHMLLSCGSSDDASAISGNCERRFPSSEQKVKKLVAEINSQERECTQPSTNRSGESEAARIRTAVHELNGIHVDHYATAPQISLPTTEIDKFSGNPMEYLEIYESVPNARS</sequence>
<gene>
    <name evidence="1" type="ORF">CLF_111047</name>
</gene>